<reference evidence="3" key="1">
    <citation type="submission" date="2016-11" db="EMBL/GenBank/DDBJ databases">
        <authorList>
            <person name="Varghese N."/>
            <person name="Submissions S."/>
        </authorList>
    </citation>
    <scope>NUCLEOTIDE SEQUENCE [LARGE SCALE GENOMIC DNA]</scope>
    <source>
        <strain evidence="3">DSM 1811</strain>
    </source>
</reference>
<dbReference type="InterPro" id="IPR003593">
    <property type="entry name" value="AAA+_ATPase"/>
</dbReference>
<dbReference type="InterPro" id="IPR027417">
    <property type="entry name" value="P-loop_NTPase"/>
</dbReference>
<dbReference type="OrthoDB" id="7438987at2"/>
<dbReference type="RefSeq" id="WP_072973430.1">
    <property type="nucleotide sequence ID" value="NZ_FRBY01000004.1"/>
</dbReference>
<dbReference type="InterPro" id="IPR003959">
    <property type="entry name" value="ATPase_AAA_core"/>
</dbReference>
<feature type="domain" description="AAA+ ATPase" evidence="1">
    <location>
        <begin position="49"/>
        <end position="182"/>
    </location>
</feature>
<dbReference type="AlphaFoldDB" id="A0A1M7HR49"/>
<dbReference type="EMBL" id="FRBY01000004">
    <property type="protein sequence ID" value="SHM30878.1"/>
    <property type="molecule type" value="Genomic_DNA"/>
</dbReference>
<dbReference type="Gene3D" id="3.40.50.300">
    <property type="entry name" value="P-loop containing nucleotide triphosphate hydrolases"/>
    <property type="match status" value="1"/>
</dbReference>
<evidence type="ECO:0000313" key="3">
    <source>
        <dbReference type="Proteomes" id="UP000184121"/>
    </source>
</evidence>
<dbReference type="Pfam" id="PF00004">
    <property type="entry name" value="AAA"/>
    <property type="match status" value="1"/>
</dbReference>
<evidence type="ECO:0000259" key="1">
    <source>
        <dbReference type="SMART" id="SM00382"/>
    </source>
</evidence>
<gene>
    <name evidence="2" type="ORF">SAMN05444366_2833</name>
</gene>
<dbReference type="GO" id="GO:0016887">
    <property type="term" value="F:ATP hydrolysis activity"/>
    <property type="evidence" value="ECO:0007669"/>
    <property type="project" value="InterPro"/>
</dbReference>
<dbReference type="PANTHER" id="PTHR23077:SF198">
    <property type="entry name" value="ATP-DEPENDENT ZINC METALLOPROTEASE FTSH"/>
    <property type="match status" value="1"/>
</dbReference>
<organism evidence="2 3">
    <name type="scientific">Flavobacterium saccharophilum</name>
    <dbReference type="NCBI Taxonomy" id="29534"/>
    <lineage>
        <taxon>Bacteria</taxon>
        <taxon>Pseudomonadati</taxon>
        <taxon>Bacteroidota</taxon>
        <taxon>Flavobacteriia</taxon>
        <taxon>Flavobacteriales</taxon>
        <taxon>Flavobacteriaceae</taxon>
        <taxon>Flavobacterium</taxon>
    </lineage>
</organism>
<dbReference type="SUPFAM" id="SSF52540">
    <property type="entry name" value="P-loop containing nucleoside triphosphate hydrolases"/>
    <property type="match status" value="1"/>
</dbReference>
<dbReference type="CDD" id="cd19481">
    <property type="entry name" value="RecA-like_protease"/>
    <property type="match status" value="1"/>
</dbReference>
<evidence type="ECO:0000313" key="2">
    <source>
        <dbReference type="EMBL" id="SHM30878.1"/>
    </source>
</evidence>
<protein>
    <submittedName>
        <fullName evidence="2">ATPase family associated with various cellular activities (AAA)</fullName>
    </submittedName>
</protein>
<keyword evidence="3" id="KW-1185">Reference proteome</keyword>
<dbReference type="PANTHER" id="PTHR23077">
    <property type="entry name" value="AAA-FAMILY ATPASE"/>
    <property type="match status" value="1"/>
</dbReference>
<name>A0A1M7HR49_9FLAO</name>
<dbReference type="GO" id="GO:0005524">
    <property type="term" value="F:ATP binding"/>
    <property type="evidence" value="ECO:0007669"/>
    <property type="project" value="InterPro"/>
</dbReference>
<dbReference type="Proteomes" id="UP000184121">
    <property type="component" value="Unassembled WGS sequence"/>
</dbReference>
<dbReference type="SMART" id="SM00382">
    <property type="entry name" value="AAA"/>
    <property type="match status" value="1"/>
</dbReference>
<proteinExistence type="predicted"/>
<sequence>MNLQELTINDIEKIQLDDLFFSEHNKTALLQIIKEHKYFKELQEFNLPIDNKILLHGPSGCGKTATAKAMAAALKKNIIIINLSTLINARIGETSKNVKLLFDKAARENAVLFLDEFDQIARSRESDDKDVAEMRRLVNSIIQLIDYFPTNSILICATNFYDIIDSALLRRFQVQLKFEMPDRNELDRYYDKFLSVFPSHLQQIPRQYAISYAQARDYSNTTMKKYILAELELKNSKQRDNISAD</sequence>
<dbReference type="STRING" id="29534.SAMN05444366_2833"/>
<dbReference type="InterPro" id="IPR050168">
    <property type="entry name" value="AAA_ATPase_domain"/>
</dbReference>
<accession>A0A1M7HR49</accession>